<sequence>MRIAIIGAHRVGKTTLAEKLHECLTDYELKAEPYYALEGLGYGFSEKPNVDDFVEQLDYSIKQILTSGDNVIFDRCPIDILAYIQALDTIGNIESIYHKVQSIVTEIDLLVFVPIERPDLIPRHESDLLNLRYQVNEILNDCMGIFSIETIEVTGTLSNRCDQVLGKISHELSGNRPIG</sequence>
<proteinExistence type="predicted"/>
<feature type="domain" description="NadR/Ttd14 AAA" evidence="1">
    <location>
        <begin position="2"/>
        <end position="160"/>
    </location>
</feature>
<dbReference type="Proteomes" id="UP001595526">
    <property type="component" value="Unassembled WGS sequence"/>
</dbReference>
<comment type="caution">
    <text evidence="2">The sequence shown here is derived from an EMBL/GenBank/DDBJ whole genome shotgun (WGS) entry which is preliminary data.</text>
</comment>
<gene>
    <name evidence="2" type="ORF">ACFOET_18305</name>
</gene>
<organism evidence="2 3">
    <name type="scientific">Parapedobacter deserti</name>
    <dbReference type="NCBI Taxonomy" id="1912957"/>
    <lineage>
        <taxon>Bacteria</taxon>
        <taxon>Pseudomonadati</taxon>
        <taxon>Bacteroidota</taxon>
        <taxon>Sphingobacteriia</taxon>
        <taxon>Sphingobacteriales</taxon>
        <taxon>Sphingobacteriaceae</taxon>
        <taxon>Parapedobacter</taxon>
    </lineage>
</organism>
<reference evidence="3" key="1">
    <citation type="journal article" date="2019" name="Int. J. Syst. Evol. Microbiol.">
        <title>The Global Catalogue of Microorganisms (GCM) 10K type strain sequencing project: providing services to taxonomists for standard genome sequencing and annotation.</title>
        <authorList>
            <consortium name="The Broad Institute Genomics Platform"/>
            <consortium name="The Broad Institute Genome Sequencing Center for Infectious Disease"/>
            <person name="Wu L."/>
            <person name="Ma J."/>
        </authorList>
    </citation>
    <scope>NUCLEOTIDE SEQUENCE [LARGE SCALE GENOMIC DNA]</scope>
    <source>
        <strain evidence="3">KCTC 52416</strain>
    </source>
</reference>
<evidence type="ECO:0000259" key="1">
    <source>
        <dbReference type="Pfam" id="PF13521"/>
    </source>
</evidence>
<dbReference type="InterPro" id="IPR027417">
    <property type="entry name" value="P-loop_NTPase"/>
</dbReference>
<evidence type="ECO:0000313" key="2">
    <source>
        <dbReference type="EMBL" id="MFC3199575.1"/>
    </source>
</evidence>
<protein>
    <submittedName>
        <fullName evidence="2">AAA family ATPase</fullName>
    </submittedName>
</protein>
<dbReference type="EMBL" id="JBHRTA010000057">
    <property type="protein sequence ID" value="MFC3199575.1"/>
    <property type="molecule type" value="Genomic_DNA"/>
</dbReference>
<dbReference type="Pfam" id="PF13521">
    <property type="entry name" value="AAA_28"/>
    <property type="match status" value="1"/>
</dbReference>
<dbReference type="SUPFAM" id="SSF52540">
    <property type="entry name" value="P-loop containing nucleoside triphosphate hydrolases"/>
    <property type="match status" value="1"/>
</dbReference>
<evidence type="ECO:0000313" key="3">
    <source>
        <dbReference type="Proteomes" id="UP001595526"/>
    </source>
</evidence>
<dbReference type="Gene3D" id="3.40.50.300">
    <property type="entry name" value="P-loop containing nucleotide triphosphate hydrolases"/>
    <property type="match status" value="1"/>
</dbReference>
<keyword evidence="3" id="KW-1185">Reference proteome</keyword>
<accession>A0ABV7JNA3</accession>
<dbReference type="InterPro" id="IPR038727">
    <property type="entry name" value="NadR/Ttd14_AAA_dom"/>
</dbReference>
<dbReference type="RefSeq" id="WP_379025336.1">
    <property type="nucleotide sequence ID" value="NZ_JBHRTA010000057.1"/>
</dbReference>
<name>A0ABV7JNA3_9SPHI</name>